<reference evidence="7 8" key="1">
    <citation type="submission" date="2020-07" db="EMBL/GenBank/DDBJ databases">
        <title>Characterization and genome sequencing of isolate MD1, a novel member within the family Lachnospiraceae.</title>
        <authorList>
            <person name="Rettenmaier R."/>
            <person name="Di Bello L."/>
            <person name="Zinser C."/>
            <person name="Scheitz K."/>
            <person name="Liebl W."/>
            <person name="Zverlov V."/>
        </authorList>
    </citation>
    <scope>NUCLEOTIDE SEQUENCE [LARGE SCALE GENOMIC DNA]</scope>
    <source>
        <strain evidence="7 8">MD1</strain>
    </source>
</reference>
<evidence type="ECO:0000313" key="8">
    <source>
        <dbReference type="Proteomes" id="UP000574276"/>
    </source>
</evidence>
<comment type="similarity">
    <text evidence="1">Belongs to the desulfoferrodoxin family.</text>
</comment>
<evidence type="ECO:0000256" key="2">
    <source>
        <dbReference type="ARBA" id="ARBA00022448"/>
    </source>
</evidence>
<gene>
    <name evidence="7" type="ORF">H0486_03285</name>
</gene>
<organism evidence="7 8">
    <name type="scientific">Variimorphobacter saccharofermentans</name>
    <dbReference type="NCBI Taxonomy" id="2755051"/>
    <lineage>
        <taxon>Bacteria</taxon>
        <taxon>Bacillati</taxon>
        <taxon>Bacillota</taxon>
        <taxon>Clostridia</taxon>
        <taxon>Lachnospirales</taxon>
        <taxon>Lachnospiraceae</taxon>
        <taxon>Variimorphobacter</taxon>
    </lineage>
</organism>
<dbReference type="AlphaFoldDB" id="A0A839JWX2"/>
<dbReference type="Pfam" id="PF01880">
    <property type="entry name" value="Desulfoferrodox"/>
    <property type="match status" value="1"/>
</dbReference>
<evidence type="ECO:0000256" key="1">
    <source>
        <dbReference type="ARBA" id="ARBA00005941"/>
    </source>
</evidence>
<dbReference type="Gene3D" id="2.60.40.730">
    <property type="entry name" value="SOR catalytic domain"/>
    <property type="match status" value="1"/>
</dbReference>
<evidence type="ECO:0000313" key="7">
    <source>
        <dbReference type="EMBL" id="MBB2181896.1"/>
    </source>
</evidence>
<dbReference type="NCBIfam" id="TIGR00332">
    <property type="entry name" value="neela_ferrous"/>
    <property type="match status" value="1"/>
</dbReference>
<dbReference type="PANTHER" id="PTHR36541:SF1">
    <property type="entry name" value="SUPEROXIDE REDUCTASE-RELATED"/>
    <property type="match status" value="1"/>
</dbReference>
<evidence type="ECO:0000256" key="3">
    <source>
        <dbReference type="ARBA" id="ARBA00022723"/>
    </source>
</evidence>
<dbReference type="RefSeq" id="WP_228351635.1">
    <property type="nucleotide sequence ID" value="NZ_JACEGA010000001.1"/>
</dbReference>
<feature type="domain" description="Desulfoferrodoxin ferrous iron-binding" evidence="6">
    <location>
        <begin position="42"/>
        <end position="125"/>
    </location>
</feature>
<dbReference type="GO" id="GO:0016491">
    <property type="term" value="F:oxidoreductase activity"/>
    <property type="evidence" value="ECO:0007669"/>
    <property type="project" value="InterPro"/>
</dbReference>
<evidence type="ECO:0000256" key="4">
    <source>
        <dbReference type="ARBA" id="ARBA00022982"/>
    </source>
</evidence>
<proteinExistence type="inferred from homology"/>
<dbReference type="InterPro" id="IPR002742">
    <property type="entry name" value="Desulfoferrodoxin_Fe-bd_dom"/>
</dbReference>
<accession>A0A839JWX2</accession>
<dbReference type="Proteomes" id="UP000574276">
    <property type="component" value="Unassembled WGS sequence"/>
</dbReference>
<name>A0A839JWX2_9FIRM</name>
<dbReference type="PANTHER" id="PTHR36541">
    <property type="entry name" value="SUPEROXIDE REDUCTASE-RELATED"/>
    <property type="match status" value="1"/>
</dbReference>
<evidence type="ECO:0000256" key="5">
    <source>
        <dbReference type="ARBA" id="ARBA00023004"/>
    </source>
</evidence>
<protein>
    <submittedName>
        <fullName evidence="7">Desulfoferrodoxin</fullName>
    </submittedName>
</protein>
<comment type="caution">
    <text evidence="7">The sequence shown here is derived from an EMBL/GenBank/DDBJ whole genome shotgun (WGS) entry which is preliminary data.</text>
</comment>
<keyword evidence="4" id="KW-0249">Electron transport</keyword>
<keyword evidence="3" id="KW-0479">Metal-binding</keyword>
<keyword evidence="2" id="KW-0813">Transport</keyword>
<dbReference type="InterPro" id="IPR051233">
    <property type="entry name" value="Desulfoferrodoxin_SOR"/>
</dbReference>
<dbReference type="InterPro" id="IPR036073">
    <property type="entry name" value="Desulfoferrodoxin_Fe-bd_dom_sf"/>
</dbReference>
<dbReference type="SUPFAM" id="SSF57802">
    <property type="entry name" value="Rubredoxin-like"/>
    <property type="match status" value="1"/>
</dbReference>
<dbReference type="EMBL" id="JACEGA010000001">
    <property type="protein sequence ID" value="MBB2181896.1"/>
    <property type="molecule type" value="Genomic_DNA"/>
</dbReference>
<dbReference type="GO" id="GO:0005506">
    <property type="term" value="F:iron ion binding"/>
    <property type="evidence" value="ECO:0007669"/>
    <property type="project" value="InterPro"/>
</dbReference>
<sequence length="128" mass="14243">MCGKQKFFICKHCGNLIGLIDNKGVPMVCCGEKMTELVPNTVEASVEKHLPVVKVTGNKIEVEIGSAPHPMEEAHHIDFVYVETERGGQRKCLKVGEAPKVVFSFEEDKPVAVYAYCNLHGLWKTDIK</sequence>
<dbReference type="SUPFAM" id="SSF49367">
    <property type="entry name" value="Superoxide reductase-like"/>
    <property type="match status" value="1"/>
</dbReference>
<keyword evidence="8" id="KW-1185">Reference proteome</keyword>
<evidence type="ECO:0000259" key="6">
    <source>
        <dbReference type="Pfam" id="PF01880"/>
    </source>
</evidence>
<keyword evidence="5" id="KW-0408">Iron</keyword>